<dbReference type="RefSeq" id="WP_220663627.1">
    <property type="nucleotide sequence ID" value="NZ_CP069370.1"/>
</dbReference>
<evidence type="ECO:0000313" key="2">
    <source>
        <dbReference type="EMBL" id="QYZ71219.1"/>
    </source>
</evidence>
<evidence type="ECO:0000256" key="1">
    <source>
        <dbReference type="SAM" id="Phobius"/>
    </source>
</evidence>
<name>A0A8G1EEX6_9RHOB</name>
<dbReference type="EMBL" id="CP069370">
    <property type="protein sequence ID" value="QYZ71219.1"/>
    <property type="molecule type" value="Genomic_DNA"/>
</dbReference>
<proteinExistence type="predicted"/>
<dbReference type="KEGG" id="nsm:JO391_06860"/>
<sequence length="57" mass="5606">MPAILGIPWLLGLIGVGAAGGIALGTYEAGAQAGKGLREVMPLAVGAAALVYLMGRK</sequence>
<keyword evidence="1" id="KW-1133">Transmembrane helix</keyword>
<gene>
    <name evidence="2" type="ORF">JO391_06860</name>
</gene>
<protein>
    <submittedName>
        <fullName evidence="2">Uncharacterized protein</fullName>
    </submittedName>
</protein>
<keyword evidence="3" id="KW-1185">Reference proteome</keyword>
<accession>A0A8G1EEX6</accession>
<organism evidence="2 3">
    <name type="scientific">Neotabrizicola shimadae</name>
    <dbReference type="NCBI Taxonomy" id="2807096"/>
    <lineage>
        <taxon>Bacteria</taxon>
        <taxon>Pseudomonadati</taxon>
        <taxon>Pseudomonadota</taxon>
        <taxon>Alphaproteobacteria</taxon>
        <taxon>Rhodobacterales</taxon>
        <taxon>Paracoccaceae</taxon>
        <taxon>Neotabrizicola</taxon>
    </lineage>
</organism>
<reference evidence="2" key="1">
    <citation type="submission" date="2021-02" db="EMBL/GenBank/DDBJ databases">
        <title>Rhodobacter shimadae sp. nov., an aerobic anoxygenic phototrophic bacterium isolated from a hot spring.</title>
        <authorList>
            <person name="Muramatsu S."/>
            <person name="Haruta S."/>
            <person name="Hirose S."/>
            <person name="Hanada S."/>
        </authorList>
    </citation>
    <scope>NUCLEOTIDE SEQUENCE</scope>
    <source>
        <strain evidence="2">N10</strain>
    </source>
</reference>
<dbReference type="AlphaFoldDB" id="A0A8G1EEX6"/>
<evidence type="ECO:0000313" key="3">
    <source>
        <dbReference type="Proteomes" id="UP000826300"/>
    </source>
</evidence>
<feature type="transmembrane region" description="Helical" evidence="1">
    <location>
        <begin position="39"/>
        <end position="55"/>
    </location>
</feature>
<keyword evidence="1" id="KW-0472">Membrane</keyword>
<feature type="transmembrane region" description="Helical" evidence="1">
    <location>
        <begin position="6"/>
        <end position="27"/>
    </location>
</feature>
<keyword evidence="1" id="KW-0812">Transmembrane</keyword>
<dbReference type="Proteomes" id="UP000826300">
    <property type="component" value="Chromosome"/>
</dbReference>